<evidence type="ECO:0000256" key="5">
    <source>
        <dbReference type="ARBA" id="ARBA00022989"/>
    </source>
</evidence>
<comment type="catalytic activity">
    <reaction evidence="11">
        <text>Fe(II)-heme o + 2 A + H2O = Fe(II)-heme a + 2 AH2</text>
        <dbReference type="Rhea" id="RHEA:63388"/>
        <dbReference type="ChEBI" id="CHEBI:13193"/>
        <dbReference type="ChEBI" id="CHEBI:15377"/>
        <dbReference type="ChEBI" id="CHEBI:17499"/>
        <dbReference type="ChEBI" id="CHEBI:60530"/>
        <dbReference type="ChEBI" id="CHEBI:61715"/>
        <dbReference type="EC" id="1.17.99.9"/>
    </reaction>
    <physiologicalReaction direction="left-to-right" evidence="11">
        <dbReference type="Rhea" id="RHEA:63389"/>
    </physiologicalReaction>
</comment>
<reference evidence="12" key="1">
    <citation type="submission" date="2021-02" db="EMBL/GenBank/DDBJ databases">
        <authorList>
            <person name="Bekaert M."/>
        </authorList>
    </citation>
    <scope>NUCLEOTIDE SEQUENCE</scope>
    <source>
        <strain evidence="12">IoA-00</strain>
    </source>
</reference>
<dbReference type="InterPro" id="IPR003780">
    <property type="entry name" value="COX15/CtaA_fam"/>
</dbReference>
<keyword evidence="13" id="KW-1185">Reference proteome</keyword>
<keyword evidence="9" id="KW-0472">Membrane</keyword>
<dbReference type="GO" id="GO:0046872">
    <property type="term" value="F:metal ion binding"/>
    <property type="evidence" value="ECO:0007669"/>
    <property type="project" value="UniProtKB-KW"/>
</dbReference>
<dbReference type="InterPro" id="IPR023754">
    <property type="entry name" value="HemeA_Synthase_type2"/>
</dbReference>
<sequence length="410" mass="46182">MDQQDSFIILEKILIYNHLNYISSNNVELSHFDTTTAGWTSFHTDRVWFGGCAGMCFGAVILGGLTRLTESGLSMTDWKLMGRPPPSNTLEWEEEFIKYQASPEFVHLNSDISLEDFKKIWYMEYGHRMWGRLIGAVYYIPAVAFWAKGYFNAGMKKTRHCRRGSSRISRIVGMVHDVPRVSQYRLASHLSSAMILYSLLFWNSLSVLKPPASPKLAMGSKTLVFLTSVSGAFVAGLDAGLVYNSFPLMGGKIIPDDIWAHSPFFKNFTENPTTVQFDHRVLGISTLALITSVALYSRSVPLPPNARKALFALLTMSWMQATLGITTLLHYVPISLAAAHQSGALITLSTALWLSHELKLMKEMASNLLFNGRIPDQEKFTVELPNTDFSTLIWTPNFWSRSKKEERWAS</sequence>
<dbReference type="GO" id="GO:0016653">
    <property type="term" value="F:oxidoreductase activity, acting on NAD(P)H, heme protein as acceptor"/>
    <property type="evidence" value="ECO:0007669"/>
    <property type="project" value="TreeGrafter"/>
</dbReference>
<dbReference type="Pfam" id="PF02628">
    <property type="entry name" value="COX15-CtaA"/>
    <property type="match status" value="1"/>
</dbReference>
<keyword evidence="7" id="KW-0408">Iron</keyword>
<evidence type="ECO:0000256" key="10">
    <source>
        <dbReference type="ARBA" id="ARBA00044501"/>
    </source>
</evidence>
<dbReference type="OrthoDB" id="1726137at2759"/>
<dbReference type="GO" id="GO:0006784">
    <property type="term" value="P:heme A biosynthetic process"/>
    <property type="evidence" value="ECO:0007669"/>
    <property type="project" value="InterPro"/>
</dbReference>
<evidence type="ECO:0000256" key="6">
    <source>
        <dbReference type="ARBA" id="ARBA00023002"/>
    </source>
</evidence>
<organism evidence="12 13">
    <name type="scientific">Lepeophtheirus salmonis</name>
    <name type="common">Salmon louse</name>
    <name type="synonym">Caligus salmonis</name>
    <dbReference type="NCBI Taxonomy" id="72036"/>
    <lineage>
        <taxon>Eukaryota</taxon>
        <taxon>Metazoa</taxon>
        <taxon>Ecdysozoa</taxon>
        <taxon>Arthropoda</taxon>
        <taxon>Crustacea</taxon>
        <taxon>Multicrustacea</taxon>
        <taxon>Hexanauplia</taxon>
        <taxon>Copepoda</taxon>
        <taxon>Siphonostomatoida</taxon>
        <taxon>Caligidae</taxon>
        <taxon>Lepeophtheirus</taxon>
    </lineage>
</organism>
<evidence type="ECO:0000256" key="4">
    <source>
        <dbReference type="ARBA" id="ARBA00022723"/>
    </source>
</evidence>
<evidence type="ECO:0000256" key="1">
    <source>
        <dbReference type="ARBA" id="ARBA00001970"/>
    </source>
</evidence>
<keyword evidence="5" id="KW-1133">Transmembrane helix</keyword>
<keyword evidence="4" id="KW-0479">Metal-binding</keyword>
<dbReference type="PANTHER" id="PTHR23289">
    <property type="entry name" value="CYTOCHROME C OXIDASE ASSEMBLY PROTEIN COX15"/>
    <property type="match status" value="1"/>
</dbReference>
<comment type="cofactor">
    <cofactor evidence="1">
        <name>heme b</name>
        <dbReference type="ChEBI" id="CHEBI:60344"/>
    </cofactor>
</comment>
<dbReference type="Proteomes" id="UP000675881">
    <property type="component" value="Chromosome 14"/>
</dbReference>
<evidence type="ECO:0000256" key="2">
    <source>
        <dbReference type="ARBA" id="ARBA00004141"/>
    </source>
</evidence>
<comment type="pathway">
    <text evidence="10">Porphyrin-containing compound metabolism; heme A biosynthesis; heme A from heme O: step 1/1.</text>
</comment>
<evidence type="ECO:0000256" key="11">
    <source>
        <dbReference type="ARBA" id="ARBA00048044"/>
    </source>
</evidence>
<evidence type="ECO:0000256" key="8">
    <source>
        <dbReference type="ARBA" id="ARBA00023133"/>
    </source>
</evidence>
<dbReference type="EMBL" id="HG994593">
    <property type="protein sequence ID" value="CAF2841917.1"/>
    <property type="molecule type" value="Genomic_DNA"/>
</dbReference>
<evidence type="ECO:0000313" key="13">
    <source>
        <dbReference type="Proteomes" id="UP000675881"/>
    </source>
</evidence>
<dbReference type="GO" id="GO:0005743">
    <property type="term" value="C:mitochondrial inner membrane"/>
    <property type="evidence" value="ECO:0007669"/>
    <property type="project" value="TreeGrafter"/>
</dbReference>
<accession>A0A7R8CJG5</accession>
<evidence type="ECO:0000256" key="3">
    <source>
        <dbReference type="ARBA" id="ARBA00022692"/>
    </source>
</evidence>
<proteinExistence type="predicted"/>
<protein>
    <submittedName>
        <fullName evidence="12">COX15</fullName>
    </submittedName>
</protein>
<evidence type="ECO:0000256" key="9">
    <source>
        <dbReference type="ARBA" id="ARBA00023136"/>
    </source>
</evidence>
<name>A0A7R8CJG5_LEPSM</name>
<keyword evidence="3" id="KW-0812">Transmembrane</keyword>
<evidence type="ECO:0000313" key="12">
    <source>
        <dbReference type="EMBL" id="CAF2841917.1"/>
    </source>
</evidence>
<dbReference type="PANTHER" id="PTHR23289:SF2">
    <property type="entry name" value="CYTOCHROME C OXIDASE ASSEMBLY PROTEIN COX15 HOMOLOG"/>
    <property type="match status" value="1"/>
</dbReference>
<evidence type="ECO:0000256" key="7">
    <source>
        <dbReference type="ARBA" id="ARBA00023004"/>
    </source>
</evidence>
<keyword evidence="8" id="KW-0350">Heme biosynthesis</keyword>
<comment type="subcellular location">
    <subcellularLocation>
        <location evidence="2">Membrane</location>
        <topology evidence="2">Multi-pass membrane protein</topology>
    </subcellularLocation>
</comment>
<keyword evidence="6" id="KW-0560">Oxidoreductase</keyword>
<gene>
    <name evidence="12" type="ORF">LSAA_4600</name>
</gene>
<dbReference type="AlphaFoldDB" id="A0A7R8CJG5"/>
<dbReference type="GO" id="GO:0120547">
    <property type="term" value="F:heme A synthase activity"/>
    <property type="evidence" value="ECO:0007669"/>
    <property type="project" value="UniProtKB-EC"/>
</dbReference>